<proteinExistence type="predicted"/>
<evidence type="ECO:0000259" key="2">
    <source>
        <dbReference type="PROSITE" id="PS00022"/>
    </source>
</evidence>
<organism evidence="4 5">
    <name type="scientific">Phaeodactylum tricornutum (strain CCAP 1055/1)</name>
    <dbReference type="NCBI Taxonomy" id="556484"/>
    <lineage>
        <taxon>Eukaryota</taxon>
        <taxon>Sar</taxon>
        <taxon>Stramenopiles</taxon>
        <taxon>Ochrophyta</taxon>
        <taxon>Bacillariophyta</taxon>
        <taxon>Bacillariophyceae</taxon>
        <taxon>Bacillariophycidae</taxon>
        <taxon>Naviculales</taxon>
        <taxon>Phaeodactylaceae</taxon>
        <taxon>Phaeodactylum</taxon>
    </lineage>
</organism>
<keyword evidence="5" id="KW-1185">Reference proteome</keyword>
<keyword evidence="1" id="KW-0472">Membrane</keyword>
<feature type="domain" description="EGF-like" evidence="2 3">
    <location>
        <begin position="122"/>
        <end position="133"/>
    </location>
</feature>
<dbReference type="PaxDb" id="2850-Phatr38581"/>
<dbReference type="PROSITE" id="PS00022">
    <property type="entry name" value="EGF_1"/>
    <property type="match status" value="1"/>
</dbReference>
<dbReference type="eggNOG" id="ENOG502RVTR">
    <property type="taxonomic scope" value="Eukaryota"/>
</dbReference>
<dbReference type="Gene3D" id="2.10.25.10">
    <property type="entry name" value="Laminin"/>
    <property type="match status" value="1"/>
</dbReference>
<evidence type="ECO:0000313" key="4">
    <source>
        <dbReference type="EMBL" id="EEC45975.1"/>
    </source>
</evidence>
<keyword evidence="1" id="KW-1133">Transmembrane helix</keyword>
<evidence type="ECO:0000313" key="5">
    <source>
        <dbReference type="Proteomes" id="UP000000759"/>
    </source>
</evidence>
<keyword evidence="1" id="KW-0812">Transmembrane</keyword>
<dbReference type="GeneID" id="7203510"/>
<reference evidence="4 5" key="1">
    <citation type="journal article" date="2008" name="Nature">
        <title>The Phaeodactylum genome reveals the evolutionary history of diatom genomes.</title>
        <authorList>
            <person name="Bowler C."/>
            <person name="Allen A.E."/>
            <person name="Badger J.H."/>
            <person name="Grimwood J."/>
            <person name="Jabbari K."/>
            <person name="Kuo A."/>
            <person name="Maheswari U."/>
            <person name="Martens C."/>
            <person name="Maumus F."/>
            <person name="Otillar R.P."/>
            <person name="Rayko E."/>
            <person name="Salamov A."/>
            <person name="Vandepoele K."/>
            <person name="Beszteri B."/>
            <person name="Gruber A."/>
            <person name="Heijde M."/>
            <person name="Katinka M."/>
            <person name="Mock T."/>
            <person name="Valentin K."/>
            <person name="Verret F."/>
            <person name="Berges J.A."/>
            <person name="Brownlee C."/>
            <person name="Cadoret J.P."/>
            <person name="Chiovitti A."/>
            <person name="Choi C.J."/>
            <person name="Coesel S."/>
            <person name="De Martino A."/>
            <person name="Detter J.C."/>
            <person name="Durkin C."/>
            <person name="Falciatore A."/>
            <person name="Fournet J."/>
            <person name="Haruta M."/>
            <person name="Huysman M.J."/>
            <person name="Jenkins B.D."/>
            <person name="Jiroutova K."/>
            <person name="Jorgensen R.E."/>
            <person name="Joubert Y."/>
            <person name="Kaplan A."/>
            <person name="Kroger N."/>
            <person name="Kroth P.G."/>
            <person name="La Roche J."/>
            <person name="Lindquist E."/>
            <person name="Lommer M."/>
            <person name="Martin-Jezequel V."/>
            <person name="Lopez P.J."/>
            <person name="Lucas S."/>
            <person name="Mangogna M."/>
            <person name="McGinnis K."/>
            <person name="Medlin L.K."/>
            <person name="Montsant A."/>
            <person name="Oudot-Le Secq M.P."/>
            <person name="Napoli C."/>
            <person name="Obornik M."/>
            <person name="Parker M.S."/>
            <person name="Petit J.L."/>
            <person name="Porcel B.M."/>
            <person name="Poulsen N."/>
            <person name="Robison M."/>
            <person name="Rychlewski L."/>
            <person name="Rynearson T.A."/>
            <person name="Schmutz J."/>
            <person name="Shapiro H."/>
            <person name="Siaut M."/>
            <person name="Stanley M."/>
            <person name="Sussman M.R."/>
            <person name="Taylor A.R."/>
            <person name="Vardi A."/>
            <person name="von Dassow P."/>
            <person name="Vyverman W."/>
            <person name="Willis A."/>
            <person name="Wyrwicz L.S."/>
            <person name="Rokhsar D.S."/>
            <person name="Weissenbach J."/>
            <person name="Armbrust E.V."/>
            <person name="Green B.R."/>
            <person name="Van de Peer Y."/>
            <person name="Grigoriev I.V."/>
        </authorList>
    </citation>
    <scope>NUCLEOTIDE SEQUENCE [LARGE SCALE GENOMIC DNA]</scope>
    <source>
        <strain evidence="4 5">CCAP 1055/1</strain>
    </source>
</reference>
<protein>
    <recommendedName>
        <fullName evidence="2 3">EGF-like domain-containing protein</fullName>
    </recommendedName>
</protein>
<dbReference type="Proteomes" id="UP000000759">
    <property type="component" value="Chromosome 16"/>
</dbReference>
<dbReference type="InterPro" id="IPR000742">
    <property type="entry name" value="EGF"/>
</dbReference>
<dbReference type="EMBL" id="CM000618">
    <property type="protein sequence ID" value="EEC45975.1"/>
    <property type="molecule type" value="Genomic_DNA"/>
</dbReference>
<dbReference type="RefSeq" id="XP_002182688.1">
    <property type="nucleotide sequence ID" value="XM_002182652.1"/>
</dbReference>
<dbReference type="AlphaFoldDB" id="B7G697"/>
<feature type="transmembrane region" description="Helical" evidence="1">
    <location>
        <begin position="273"/>
        <end position="292"/>
    </location>
</feature>
<dbReference type="KEGG" id="pti:PHATRDRAFT_38581"/>
<sequence length="334" mass="36414">MTLALMVVTGRVNTDQAAPDTASLEHIRVYLGLCQAQREHSSNPSTATSTTPTLMNMRFNGWPIALQCIFLFLSQSVVINGSINGAENCDLDCLNNGYCTYILEDNGELARHVQSGSLVEECICPSGYGGLACDYRVQQCSLPDRVCHNGVPCAQSKISGTWMCDCTIADRVSAFAGKMCRDPYTEYCSGRFDPDSSLTFCTNGGKCKSTLMGAQVGPENVSTNTAYQHLGCTCNDAFYGPHCEFLRYGPEHSQDGPIENLRAEPIVTKRTSISVFFVASFLALAFGIAVFLQRRRRHRERVFGNARTPSCAGEVMDEGHFVMPGGDEDGHAMT</sequence>
<accession>B7G697</accession>
<evidence type="ECO:0000256" key="1">
    <source>
        <dbReference type="SAM" id="Phobius"/>
    </source>
</evidence>
<name>B7G697_PHATC</name>
<gene>
    <name evidence="4" type="ORF">PHATRDRAFT_38581</name>
</gene>
<evidence type="ECO:0000259" key="3">
    <source>
        <dbReference type="PROSITE" id="PS01186"/>
    </source>
</evidence>
<dbReference type="HOGENOM" id="CLU_1002754_0_0_1"/>
<reference evidence="5" key="2">
    <citation type="submission" date="2008-08" db="EMBL/GenBank/DDBJ databases">
        <authorList>
            <consortium name="Diatom Consortium"/>
            <person name="Grigoriev I."/>
            <person name="Grimwood J."/>
            <person name="Kuo A."/>
            <person name="Otillar R.P."/>
            <person name="Salamov A."/>
            <person name="Detter J.C."/>
            <person name="Lindquist E."/>
            <person name="Shapiro H."/>
            <person name="Lucas S."/>
            <person name="Glavina del Rio T."/>
            <person name="Pitluck S."/>
            <person name="Rokhsar D."/>
            <person name="Bowler C."/>
        </authorList>
    </citation>
    <scope>GENOME REANNOTATION</scope>
    <source>
        <strain evidence="5">CCAP 1055/1</strain>
    </source>
</reference>
<dbReference type="PROSITE" id="PS01186">
    <property type="entry name" value="EGF_2"/>
    <property type="match status" value="1"/>
</dbReference>
<dbReference type="InParanoid" id="B7G697"/>
<dbReference type="OrthoDB" id="47399at2759"/>